<evidence type="ECO:0000313" key="2">
    <source>
        <dbReference type="EMBL" id="QIB78302.1"/>
    </source>
</evidence>
<dbReference type="GeneID" id="44083586"/>
<evidence type="ECO:0000256" key="1">
    <source>
        <dbReference type="SAM" id="MobiDB-lite"/>
    </source>
</evidence>
<feature type="region of interest" description="Disordered" evidence="1">
    <location>
        <begin position="1"/>
        <end position="24"/>
    </location>
</feature>
<dbReference type="Gene3D" id="3.30.420.40">
    <property type="match status" value="1"/>
</dbReference>
<dbReference type="SUPFAM" id="SSF53067">
    <property type="entry name" value="Actin-like ATPase domain"/>
    <property type="match status" value="1"/>
</dbReference>
<accession>A0A6C0US34</accession>
<proteinExistence type="predicted"/>
<gene>
    <name evidence="2" type="ORF">G3A49_09215</name>
</gene>
<dbReference type="EMBL" id="CP048738">
    <property type="protein sequence ID" value="QIB78302.1"/>
    <property type="molecule type" value="Genomic_DNA"/>
</dbReference>
<dbReference type="KEGG" id="hale:G3A49_09215"/>
<dbReference type="InterPro" id="IPR043129">
    <property type="entry name" value="ATPase_NBD"/>
</dbReference>
<evidence type="ECO:0008006" key="4">
    <source>
        <dbReference type="Google" id="ProtNLM"/>
    </source>
</evidence>
<dbReference type="InterPro" id="IPR057331">
    <property type="entry name" value="Salactin"/>
</dbReference>
<dbReference type="AlphaFoldDB" id="A0A6C0US34"/>
<dbReference type="RefSeq" id="WP_163488971.1">
    <property type="nucleotide sequence ID" value="NZ_CP048738.1"/>
</dbReference>
<dbReference type="PANTHER" id="PTHR42749:SF1">
    <property type="entry name" value="CELL SHAPE-DETERMINING PROTEIN MREB"/>
    <property type="match status" value="1"/>
</dbReference>
<dbReference type="Proteomes" id="UP000465667">
    <property type="component" value="Chromosome"/>
</dbReference>
<feature type="compositionally biased region" description="Low complexity" evidence="1">
    <location>
        <begin position="1"/>
        <end position="14"/>
    </location>
</feature>
<organism evidence="2 3">
    <name type="scientific">Haloferax volcanii</name>
    <name type="common">Halobacterium volcanii</name>
    <dbReference type="NCBI Taxonomy" id="2246"/>
    <lineage>
        <taxon>Archaea</taxon>
        <taxon>Methanobacteriati</taxon>
        <taxon>Methanobacteriota</taxon>
        <taxon>Stenosarchaea group</taxon>
        <taxon>Halobacteria</taxon>
        <taxon>Halobacteriales</taxon>
        <taxon>Haloferacaceae</taxon>
        <taxon>Haloferax</taxon>
    </lineage>
</organism>
<dbReference type="PANTHER" id="PTHR42749">
    <property type="entry name" value="CELL SHAPE-DETERMINING PROTEIN MREB"/>
    <property type="match status" value="1"/>
</dbReference>
<evidence type="ECO:0000313" key="3">
    <source>
        <dbReference type="Proteomes" id="UP000465667"/>
    </source>
</evidence>
<reference evidence="2 3" key="1">
    <citation type="submission" date="2020-02" db="EMBL/GenBank/DDBJ databases">
        <title>Whole genome sequence of Haloferax alexandrinus pws1.</title>
        <authorList>
            <person name="Verma D.K."/>
            <person name="Gopal K."/>
            <person name="Prasad E.S."/>
        </authorList>
    </citation>
    <scope>NUCLEOTIDE SEQUENCE [LARGE SCALE GENOMIC DNA]</scope>
    <source>
        <strain evidence="3">wsp1</strain>
    </source>
</reference>
<sequence>MTNDAATANGTDATPESGERDAPTAVGVKFGSARTTLVFDGGDAATTVQVPSCLVDGEDALPGDERVSDDEGAVRRSGDRAEFMLRSGVPATARDAELFERFVRELCERHDLPAESAVVYAMPTVDDRVGLANFGTAVGECGLGGTLTRGLPESLCASIPALGDGIEAVDEVFVALDLGATNLEACAYRHGTRLLPFVSAAVSGDRVDRRIAEAVEAETDGRATIDPDTAREYKETHADFGGFEPFTDAVERGDEDGGDGVHEFTVERGVMEPLDDYLDDAVAELSDFFSRLASSHMKTYQLARARPLVVTGGMACIPGLVAELESRLAAELDRPVDVVVPDDPTTAAAAGAHRLAVRLRDRNAT</sequence>
<name>A0A6C0US34_HALVO</name>
<protein>
    <recommendedName>
        <fullName evidence="4">Rod shape-determining protein</fullName>
    </recommendedName>
</protein>
<dbReference type="Pfam" id="PF25229">
    <property type="entry name" value="Salactin"/>
    <property type="match status" value="1"/>
</dbReference>